<name>G0NA92_CAEBE</name>
<dbReference type="HOGENOM" id="CLU_2690019_0_0_1"/>
<keyword evidence="3" id="KW-1185">Reference proteome</keyword>
<dbReference type="AlphaFoldDB" id="G0NA92"/>
<dbReference type="eggNOG" id="KOG4385">
    <property type="taxonomic scope" value="Eukaryota"/>
</dbReference>
<evidence type="ECO:0000313" key="2">
    <source>
        <dbReference type="EMBL" id="EGT56009.1"/>
    </source>
</evidence>
<evidence type="ECO:0000256" key="1">
    <source>
        <dbReference type="SAM" id="MobiDB-lite"/>
    </source>
</evidence>
<dbReference type="InParanoid" id="G0NA92"/>
<gene>
    <name evidence="2" type="ORF">CAEBREN_11481</name>
</gene>
<reference evidence="3" key="1">
    <citation type="submission" date="2011-07" db="EMBL/GenBank/DDBJ databases">
        <authorList>
            <consortium name="Caenorhabditis brenneri Sequencing and Analysis Consortium"/>
            <person name="Wilson R.K."/>
        </authorList>
    </citation>
    <scope>NUCLEOTIDE SEQUENCE [LARGE SCALE GENOMIC DNA]</scope>
    <source>
        <strain evidence="3">PB2801</strain>
    </source>
</reference>
<protein>
    <submittedName>
        <fullName evidence="2">Uncharacterized protein</fullName>
    </submittedName>
</protein>
<sequence length="74" mass="8026">MITSESLPRPTQAPGSSFTNSTIGGPSAALPVSLDTGNPINDNLLLLALQERIVSSFKKDRKRTKQLESQLKLF</sequence>
<evidence type="ECO:0000313" key="3">
    <source>
        <dbReference type="Proteomes" id="UP000008068"/>
    </source>
</evidence>
<proteinExistence type="predicted"/>
<dbReference type="EMBL" id="GL379853">
    <property type="protein sequence ID" value="EGT56009.1"/>
    <property type="molecule type" value="Genomic_DNA"/>
</dbReference>
<feature type="compositionally biased region" description="Polar residues" evidence="1">
    <location>
        <begin position="13"/>
        <end position="24"/>
    </location>
</feature>
<accession>G0NA92</accession>
<organism evidence="3">
    <name type="scientific">Caenorhabditis brenneri</name>
    <name type="common">Nematode worm</name>
    <dbReference type="NCBI Taxonomy" id="135651"/>
    <lineage>
        <taxon>Eukaryota</taxon>
        <taxon>Metazoa</taxon>
        <taxon>Ecdysozoa</taxon>
        <taxon>Nematoda</taxon>
        <taxon>Chromadorea</taxon>
        <taxon>Rhabditida</taxon>
        <taxon>Rhabditina</taxon>
        <taxon>Rhabditomorpha</taxon>
        <taxon>Rhabditoidea</taxon>
        <taxon>Rhabditidae</taxon>
        <taxon>Peloderinae</taxon>
        <taxon>Caenorhabditis</taxon>
    </lineage>
</organism>
<dbReference type="Proteomes" id="UP000008068">
    <property type="component" value="Unassembled WGS sequence"/>
</dbReference>
<feature type="region of interest" description="Disordered" evidence="1">
    <location>
        <begin position="1"/>
        <end position="34"/>
    </location>
</feature>
<dbReference type="STRING" id="135651.G0NA92"/>